<keyword evidence="3" id="KW-1185">Reference proteome</keyword>
<feature type="compositionally biased region" description="Polar residues" evidence="1">
    <location>
        <begin position="128"/>
        <end position="139"/>
    </location>
</feature>
<evidence type="ECO:0000256" key="1">
    <source>
        <dbReference type="SAM" id="MobiDB-lite"/>
    </source>
</evidence>
<dbReference type="Proteomes" id="UP001151760">
    <property type="component" value="Unassembled WGS sequence"/>
</dbReference>
<evidence type="ECO:0000313" key="3">
    <source>
        <dbReference type="Proteomes" id="UP001151760"/>
    </source>
</evidence>
<feature type="region of interest" description="Disordered" evidence="1">
    <location>
        <begin position="44"/>
        <end position="139"/>
    </location>
</feature>
<evidence type="ECO:0000313" key="2">
    <source>
        <dbReference type="EMBL" id="GJS74767.1"/>
    </source>
</evidence>
<sequence>MDLRSVHPGLLFTVGLANVWEYPDCRVVFKDIVGDDKKILATKEKKKLQAAKAKAKKKKSKRADEDGESSQPKPKRRKFKVVRKEQPTSSGGATSPTPINTVALVSNSEQKGDSSTEVEEVHGLFRRPSQNSTPEMVQE</sequence>
<protein>
    <submittedName>
        <fullName evidence="2">Uncharacterized protein</fullName>
    </submittedName>
</protein>
<dbReference type="EMBL" id="BQNB010010254">
    <property type="protein sequence ID" value="GJS74767.1"/>
    <property type="molecule type" value="Genomic_DNA"/>
</dbReference>
<feature type="compositionally biased region" description="Polar residues" evidence="1">
    <location>
        <begin position="87"/>
        <end position="109"/>
    </location>
</feature>
<feature type="compositionally biased region" description="Basic residues" evidence="1">
    <location>
        <begin position="44"/>
        <end position="61"/>
    </location>
</feature>
<gene>
    <name evidence="2" type="ORF">Tco_0707608</name>
</gene>
<accession>A0ABQ4YC91</accession>
<reference evidence="2" key="2">
    <citation type="submission" date="2022-01" db="EMBL/GenBank/DDBJ databases">
        <authorList>
            <person name="Yamashiro T."/>
            <person name="Shiraishi A."/>
            <person name="Satake H."/>
            <person name="Nakayama K."/>
        </authorList>
    </citation>
    <scope>NUCLEOTIDE SEQUENCE</scope>
</reference>
<reference evidence="2" key="1">
    <citation type="journal article" date="2022" name="Int. J. Mol. Sci.">
        <title>Draft Genome of Tanacetum Coccineum: Genomic Comparison of Closely Related Tanacetum-Family Plants.</title>
        <authorList>
            <person name="Yamashiro T."/>
            <person name="Shiraishi A."/>
            <person name="Nakayama K."/>
            <person name="Satake H."/>
        </authorList>
    </citation>
    <scope>NUCLEOTIDE SEQUENCE</scope>
</reference>
<feature type="compositionally biased region" description="Basic and acidic residues" evidence="1">
    <location>
        <begin position="110"/>
        <end position="123"/>
    </location>
</feature>
<name>A0ABQ4YC91_9ASTR</name>
<organism evidence="2 3">
    <name type="scientific">Tanacetum coccineum</name>
    <dbReference type="NCBI Taxonomy" id="301880"/>
    <lineage>
        <taxon>Eukaryota</taxon>
        <taxon>Viridiplantae</taxon>
        <taxon>Streptophyta</taxon>
        <taxon>Embryophyta</taxon>
        <taxon>Tracheophyta</taxon>
        <taxon>Spermatophyta</taxon>
        <taxon>Magnoliopsida</taxon>
        <taxon>eudicotyledons</taxon>
        <taxon>Gunneridae</taxon>
        <taxon>Pentapetalae</taxon>
        <taxon>asterids</taxon>
        <taxon>campanulids</taxon>
        <taxon>Asterales</taxon>
        <taxon>Asteraceae</taxon>
        <taxon>Asteroideae</taxon>
        <taxon>Anthemideae</taxon>
        <taxon>Anthemidinae</taxon>
        <taxon>Tanacetum</taxon>
    </lineage>
</organism>
<proteinExistence type="predicted"/>
<comment type="caution">
    <text evidence="2">The sequence shown here is derived from an EMBL/GenBank/DDBJ whole genome shotgun (WGS) entry which is preliminary data.</text>
</comment>